<dbReference type="Proteomes" id="UP001597544">
    <property type="component" value="Unassembled WGS sequence"/>
</dbReference>
<comment type="caution">
    <text evidence="2">The sequence shown here is derived from an EMBL/GenBank/DDBJ whole genome shotgun (WGS) entry which is preliminary data.</text>
</comment>
<proteinExistence type="predicted"/>
<accession>A0ABW5ILH6</accession>
<sequence length="81" mass="9359">MTNNRYRSMRDRAKGRRLFFISALFLVLLSFPVISIFNKGEVVAGVPMLYLYIMGVWLLCIAAIGLFVDRRRSKRETSKKG</sequence>
<gene>
    <name evidence="2" type="ORF">ACFSRY_07725</name>
</gene>
<keyword evidence="3" id="KW-1185">Reference proteome</keyword>
<evidence type="ECO:0008006" key="4">
    <source>
        <dbReference type="Google" id="ProtNLM"/>
    </source>
</evidence>
<organism evidence="2 3">
    <name type="scientific">Pontibacter locisalis</name>
    <dbReference type="NCBI Taxonomy" id="1719035"/>
    <lineage>
        <taxon>Bacteria</taxon>
        <taxon>Pseudomonadati</taxon>
        <taxon>Bacteroidota</taxon>
        <taxon>Cytophagia</taxon>
        <taxon>Cytophagales</taxon>
        <taxon>Hymenobacteraceae</taxon>
        <taxon>Pontibacter</taxon>
    </lineage>
</organism>
<dbReference type="RefSeq" id="WP_377504921.1">
    <property type="nucleotide sequence ID" value="NZ_JBHULU010000010.1"/>
</dbReference>
<dbReference type="EMBL" id="JBHULU010000010">
    <property type="protein sequence ID" value="MFD2513752.1"/>
    <property type="molecule type" value="Genomic_DNA"/>
</dbReference>
<feature type="transmembrane region" description="Helical" evidence="1">
    <location>
        <begin position="49"/>
        <end position="68"/>
    </location>
</feature>
<keyword evidence="1" id="KW-0812">Transmembrane</keyword>
<protein>
    <recommendedName>
        <fullName evidence="4">DUF3311 domain-containing protein</fullName>
    </recommendedName>
</protein>
<feature type="transmembrane region" description="Helical" evidence="1">
    <location>
        <begin position="18"/>
        <end position="37"/>
    </location>
</feature>
<evidence type="ECO:0000256" key="1">
    <source>
        <dbReference type="SAM" id="Phobius"/>
    </source>
</evidence>
<name>A0ABW5ILH6_9BACT</name>
<reference evidence="3" key="1">
    <citation type="journal article" date="2019" name="Int. J. Syst. Evol. Microbiol.">
        <title>The Global Catalogue of Microorganisms (GCM) 10K type strain sequencing project: providing services to taxonomists for standard genome sequencing and annotation.</title>
        <authorList>
            <consortium name="The Broad Institute Genomics Platform"/>
            <consortium name="The Broad Institute Genome Sequencing Center for Infectious Disease"/>
            <person name="Wu L."/>
            <person name="Ma J."/>
        </authorList>
    </citation>
    <scope>NUCLEOTIDE SEQUENCE [LARGE SCALE GENOMIC DNA]</scope>
    <source>
        <strain evidence="3">KCTC 42498</strain>
    </source>
</reference>
<keyword evidence="1" id="KW-0472">Membrane</keyword>
<keyword evidence="1" id="KW-1133">Transmembrane helix</keyword>
<evidence type="ECO:0000313" key="3">
    <source>
        <dbReference type="Proteomes" id="UP001597544"/>
    </source>
</evidence>
<evidence type="ECO:0000313" key="2">
    <source>
        <dbReference type="EMBL" id="MFD2513752.1"/>
    </source>
</evidence>